<keyword evidence="1" id="KW-0812">Transmembrane</keyword>
<reference evidence="2 3" key="1">
    <citation type="journal article" date="2016" name="Environ. Microbiol.">
        <title>Genomic resolution of a cold subsurface aquifer community provides metabolic insights for novel microbes adapted to high CO concentrations.</title>
        <authorList>
            <person name="Probst A.J."/>
            <person name="Castelle C.J."/>
            <person name="Singh A."/>
            <person name="Brown C.T."/>
            <person name="Anantharaman K."/>
            <person name="Sharon I."/>
            <person name="Hug L.A."/>
            <person name="Burstein D."/>
            <person name="Emerson J.B."/>
            <person name="Thomas B.C."/>
            <person name="Banfield J.F."/>
        </authorList>
    </citation>
    <scope>NUCLEOTIDE SEQUENCE [LARGE SCALE GENOMIC DNA]</scope>
    <source>
        <strain evidence="2">CG1_02_47_685</strain>
    </source>
</reference>
<dbReference type="Proteomes" id="UP000183206">
    <property type="component" value="Unassembled WGS sequence"/>
</dbReference>
<protein>
    <recommendedName>
        <fullName evidence="4">PrcB C-terminal domain-containing protein</fullName>
    </recommendedName>
</protein>
<gene>
    <name evidence="2" type="ORF">AUJ44_01655</name>
</gene>
<keyword evidence="1" id="KW-0472">Membrane</keyword>
<sequence>MMKDKQKLFMVAGVVGLIILLGFVFLFKGLTGSSGGDTSGILSTDTIPSTEVARGYYGGFTTDQNFVVTDSDTWRKLWTHIYSATKPKPSLPNIDFKKNTVIAAFGGMQNRDKYSLTIDSVVETELSLIAYIIERHPDQRCNVGNNTLFGSPFYIMKISHSEKPVTFKREIKTQECL</sequence>
<dbReference type="STRING" id="1805282.AUJ44_01655"/>
<feature type="transmembrane region" description="Helical" evidence="1">
    <location>
        <begin position="7"/>
        <end position="27"/>
    </location>
</feature>
<dbReference type="EMBL" id="MNVO01000027">
    <property type="protein sequence ID" value="OIO32756.1"/>
    <property type="molecule type" value="Genomic_DNA"/>
</dbReference>
<proteinExistence type="predicted"/>
<accession>A0A1J4V6H3</accession>
<evidence type="ECO:0008006" key="4">
    <source>
        <dbReference type="Google" id="ProtNLM"/>
    </source>
</evidence>
<evidence type="ECO:0000256" key="1">
    <source>
        <dbReference type="SAM" id="Phobius"/>
    </source>
</evidence>
<organism evidence="2 3">
    <name type="scientific">Candidatus Nomurabacteria bacterium CG1_02_47_685</name>
    <dbReference type="NCBI Taxonomy" id="1805282"/>
    <lineage>
        <taxon>Bacteria</taxon>
        <taxon>Candidatus Nomuraibacteriota</taxon>
    </lineage>
</organism>
<evidence type="ECO:0000313" key="2">
    <source>
        <dbReference type="EMBL" id="OIO32756.1"/>
    </source>
</evidence>
<keyword evidence="1" id="KW-1133">Transmembrane helix</keyword>
<name>A0A1J4V6H3_9BACT</name>
<dbReference type="AlphaFoldDB" id="A0A1J4V6H3"/>
<comment type="caution">
    <text evidence="2">The sequence shown here is derived from an EMBL/GenBank/DDBJ whole genome shotgun (WGS) entry which is preliminary data.</text>
</comment>
<evidence type="ECO:0000313" key="3">
    <source>
        <dbReference type="Proteomes" id="UP000183206"/>
    </source>
</evidence>